<sequence>MKIFLPSFCLLLLALFVSCQPGTGEDGTEAGSKKTDQQYVTDFQEPHRPQLHFTPREKWMNDPNGMVYYEGEYHLFYQYYPDSTVWGPMHWGHAVSEDLVHWEHLPIALYPDTLGWIFSGSAVIDKNNTSGLGKDGKGPLIAIFTYHNSVMEKAGRQDYQYQGIAYSNDKGRTWEKYAGNPVVPNTTPIRDFRDPKVSWYEKGGYWLMVFAAQNRMMFWKSPNLIDWEFLSEFGETYGTHAGVWECPDFFPMKVVGDGTTKWVLIASINPGGPNGGSATQYFVGDFDGKVFTLDETFKPDVTAEQAVWLDYGRDNYAGVTWSNIPESDGRRLFIGWMSNWQYAREVPTEKWRSASTLPRKLELHRLPAGYRVFSTPVKELQQLRRNEKVLAGSTMDKTPLPLESLFAPAATPEKNASGTYELILDFLITSPEASPFGVLLNNDLGEAYRVGYHPGNQEFFSDRRESGDHSFSEAFADKVTRAPRVVQSDTVQMHLFFDHASAELFGDEGATVITDIYFPGEIFNHISLYQERSGGVKFLGGKFYPLNSIWPAKK</sequence>
<protein>
    <submittedName>
        <fullName evidence="8">Glycoside hydrolase family 32 protein</fullName>
    </submittedName>
</protein>
<dbReference type="SUPFAM" id="SSF49899">
    <property type="entry name" value="Concanavalin A-like lectins/glucanases"/>
    <property type="match status" value="1"/>
</dbReference>
<evidence type="ECO:0000259" key="6">
    <source>
        <dbReference type="Pfam" id="PF00251"/>
    </source>
</evidence>
<dbReference type="GO" id="GO:0005737">
    <property type="term" value="C:cytoplasm"/>
    <property type="evidence" value="ECO:0007669"/>
    <property type="project" value="TreeGrafter"/>
</dbReference>
<dbReference type="Gene3D" id="2.115.10.20">
    <property type="entry name" value="Glycosyl hydrolase domain, family 43"/>
    <property type="match status" value="1"/>
</dbReference>
<dbReference type="SMART" id="SM00640">
    <property type="entry name" value="Glyco_32"/>
    <property type="match status" value="1"/>
</dbReference>
<evidence type="ECO:0000313" key="9">
    <source>
        <dbReference type="Proteomes" id="UP000650081"/>
    </source>
</evidence>
<dbReference type="RefSeq" id="WP_187465999.1">
    <property type="nucleotide sequence ID" value="NZ_JACSIT010000083.1"/>
</dbReference>
<gene>
    <name evidence="8" type="ORF">H9S92_07010</name>
</gene>
<feature type="domain" description="Glycosyl hydrolase family 32 N-terminal" evidence="6">
    <location>
        <begin position="52"/>
        <end position="365"/>
    </location>
</feature>
<name>A0A923PMH0_9BACT</name>
<dbReference type="PROSITE" id="PS51257">
    <property type="entry name" value="PROKAR_LIPOPROTEIN"/>
    <property type="match status" value="1"/>
</dbReference>
<evidence type="ECO:0000256" key="1">
    <source>
        <dbReference type="ARBA" id="ARBA00009902"/>
    </source>
</evidence>
<keyword evidence="9" id="KW-1185">Reference proteome</keyword>
<dbReference type="InterPro" id="IPR001362">
    <property type="entry name" value="Glyco_hydro_32"/>
</dbReference>
<evidence type="ECO:0000313" key="8">
    <source>
        <dbReference type="EMBL" id="MBC6993903.1"/>
    </source>
</evidence>
<comment type="caution">
    <text evidence="8">The sequence shown here is derived from an EMBL/GenBank/DDBJ whole genome shotgun (WGS) entry which is preliminary data.</text>
</comment>
<dbReference type="EMBL" id="JACSIT010000083">
    <property type="protein sequence ID" value="MBC6993903.1"/>
    <property type="molecule type" value="Genomic_DNA"/>
</dbReference>
<dbReference type="AlphaFoldDB" id="A0A923PMH0"/>
<feature type="domain" description="Glycosyl hydrolase family 32 C-terminal" evidence="7">
    <location>
        <begin position="379"/>
        <end position="532"/>
    </location>
</feature>
<dbReference type="GO" id="GO:0005987">
    <property type="term" value="P:sucrose catabolic process"/>
    <property type="evidence" value="ECO:0007669"/>
    <property type="project" value="TreeGrafter"/>
</dbReference>
<dbReference type="PANTHER" id="PTHR42800:SF1">
    <property type="entry name" value="EXOINULINASE INUD (AFU_ORTHOLOGUE AFUA_5G00480)"/>
    <property type="match status" value="1"/>
</dbReference>
<evidence type="ECO:0000256" key="2">
    <source>
        <dbReference type="ARBA" id="ARBA00022801"/>
    </source>
</evidence>
<feature type="chain" id="PRO_5037158231" evidence="5">
    <location>
        <begin position="20"/>
        <end position="554"/>
    </location>
</feature>
<keyword evidence="5" id="KW-0732">Signal</keyword>
<dbReference type="PANTHER" id="PTHR42800">
    <property type="entry name" value="EXOINULINASE INUD (AFU_ORTHOLOGUE AFUA_5G00480)"/>
    <property type="match status" value="1"/>
</dbReference>
<dbReference type="Gene3D" id="2.60.120.560">
    <property type="entry name" value="Exo-inulinase, domain 1"/>
    <property type="match status" value="1"/>
</dbReference>
<dbReference type="GO" id="GO:0004575">
    <property type="term" value="F:sucrose alpha-glucosidase activity"/>
    <property type="evidence" value="ECO:0007669"/>
    <property type="project" value="TreeGrafter"/>
</dbReference>
<comment type="similarity">
    <text evidence="1 4">Belongs to the glycosyl hydrolase 32 family.</text>
</comment>
<evidence type="ECO:0000256" key="4">
    <source>
        <dbReference type="RuleBase" id="RU362110"/>
    </source>
</evidence>
<dbReference type="Proteomes" id="UP000650081">
    <property type="component" value="Unassembled WGS sequence"/>
</dbReference>
<dbReference type="PROSITE" id="PS00609">
    <property type="entry name" value="GLYCOSYL_HYDROL_F32"/>
    <property type="match status" value="1"/>
</dbReference>
<evidence type="ECO:0000256" key="3">
    <source>
        <dbReference type="ARBA" id="ARBA00023295"/>
    </source>
</evidence>
<dbReference type="Pfam" id="PF08244">
    <property type="entry name" value="Glyco_hydro_32C"/>
    <property type="match status" value="1"/>
</dbReference>
<dbReference type="InterPro" id="IPR023296">
    <property type="entry name" value="Glyco_hydro_beta-prop_sf"/>
</dbReference>
<evidence type="ECO:0000256" key="5">
    <source>
        <dbReference type="SAM" id="SignalP"/>
    </source>
</evidence>
<keyword evidence="2 4" id="KW-0378">Hydrolase</keyword>
<keyword evidence="3 4" id="KW-0326">Glycosidase</keyword>
<organism evidence="8 9">
    <name type="scientific">Neolewinella lacunae</name>
    <dbReference type="NCBI Taxonomy" id="1517758"/>
    <lineage>
        <taxon>Bacteria</taxon>
        <taxon>Pseudomonadati</taxon>
        <taxon>Bacteroidota</taxon>
        <taxon>Saprospiria</taxon>
        <taxon>Saprospirales</taxon>
        <taxon>Lewinellaceae</taxon>
        <taxon>Neolewinella</taxon>
    </lineage>
</organism>
<evidence type="ECO:0000259" key="7">
    <source>
        <dbReference type="Pfam" id="PF08244"/>
    </source>
</evidence>
<proteinExistence type="inferred from homology"/>
<dbReference type="SUPFAM" id="SSF75005">
    <property type="entry name" value="Arabinanase/levansucrase/invertase"/>
    <property type="match status" value="1"/>
</dbReference>
<dbReference type="InterPro" id="IPR013189">
    <property type="entry name" value="Glyco_hydro_32_C"/>
</dbReference>
<accession>A0A923PMH0</accession>
<dbReference type="InterPro" id="IPR013148">
    <property type="entry name" value="Glyco_hydro_32_N"/>
</dbReference>
<reference evidence="8" key="1">
    <citation type="submission" date="2020-08" db="EMBL/GenBank/DDBJ databases">
        <title>Lewinella bacteria from marine environments.</title>
        <authorList>
            <person name="Zhong Y."/>
        </authorList>
    </citation>
    <scope>NUCLEOTIDE SEQUENCE</scope>
    <source>
        <strain evidence="8">KCTC 42187</strain>
    </source>
</reference>
<dbReference type="CDD" id="cd18622">
    <property type="entry name" value="GH32_Inu-like"/>
    <property type="match status" value="1"/>
</dbReference>
<dbReference type="InterPro" id="IPR018053">
    <property type="entry name" value="Glyco_hydro_32_AS"/>
</dbReference>
<dbReference type="InterPro" id="IPR013320">
    <property type="entry name" value="ConA-like_dom_sf"/>
</dbReference>
<dbReference type="Pfam" id="PF00251">
    <property type="entry name" value="Glyco_hydro_32N"/>
    <property type="match status" value="1"/>
</dbReference>
<feature type="signal peptide" evidence="5">
    <location>
        <begin position="1"/>
        <end position="19"/>
    </location>
</feature>